<dbReference type="AlphaFoldDB" id="A0A2V1E7G9"/>
<dbReference type="Proteomes" id="UP000244855">
    <property type="component" value="Unassembled WGS sequence"/>
</dbReference>
<dbReference type="InterPro" id="IPR036412">
    <property type="entry name" value="HAD-like_sf"/>
</dbReference>
<dbReference type="STRING" id="97972.A0A2V1E7G9"/>
<name>A0A2V1E7G9_9PLEO</name>
<gene>
    <name evidence="1" type="ORF">DM02DRAFT_422710</name>
</gene>
<organism evidence="1 2">
    <name type="scientific">Periconia macrospinosa</name>
    <dbReference type="NCBI Taxonomy" id="97972"/>
    <lineage>
        <taxon>Eukaryota</taxon>
        <taxon>Fungi</taxon>
        <taxon>Dikarya</taxon>
        <taxon>Ascomycota</taxon>
        <taxon>Pezizomycotina</taxon>
        <taxon>Dothideomycetes</taxon>
        <taxon>Pleosporomycetidae</taxon>
        <taxon>Pleosporales</taxon>
        <taxon>Massarineae</taxon>
        <taxon>Periconiaceae</taxon>
        <taxon>Periconia</taxon>
    </lineage>
</organism>
<dbReference type="FunFam" id="3.40.50.1000:FF:000069">
    <property type="entry name" value="HAD-superfamily subfamily IIA hydrolase"/>
    <property type="match status" value="1"/>
</dbReference>
<dbReference type="EMBL" id="KZ805308">
    <property type="protein sequence ID" value="PVI06461.1"/>
    <property type="molecule type" value="Genomic_DNA"/>
</dbReference>
<dbReference type="GO" id="GO:0046474">
    <property type="term" value="P:glycerophospholipid biosynthetic process"/>
    <property type="evidence" value="ECO:0007669"/>
    <property type="project" value="TreeGrafter"/>
</dbReference>
<dbReference type="PANTHER" id="PTHR14269">
    <property type="entry name" value="CDP-DIACYLGLYCEROL--GLYCEROL-3-PHOSPHATE 3-PHOSPHATIDYLTRANSFERASE-RELATED"/>
    <property type="match status" value="1"/>
</dbReference>
<dbReference type="Gene3D" id="3.40.50.1000">
    <property type="entry name" value="HAD superfamily/HAD-like"/>
    <property type="match status" value="2"/>
</dbReference>
<dbReference type="NCBIfam" id="TIGR01456">
    <property type="entry name" value="CECR5"/>
    <property type="match status" value="1"/>
</dbReference>
<proteinExistence type="predicted"/>
<keyword evidence="2" id="KW-1185">Reference proteome</keyword>
<dbReference type="SUPFAM" id="SSF56784">
    <property type="entry name" value="HAD-like"/>
    <property type="match status" value="1"/>
</dbReference>
<dbReference type="OrthoDB" id="270009at2759"/>
<dbReference type="InterPro" id="IPR050324">
    <property type="entry name" value="CDP-alcohol_PTase-I"/>
</dbReference>
<dbReference type="PANTHER" id="PTHR14269:SF57">
    <property type="entry name" value="SUPERFAMILY HYDROLASE, PUTATIVE (AFU_ORTHOLOGUE AFUA_2G02580)-RELATED"/>
    <property type="match status" value="1"/>
</dbReference>
<dbReference type="GO" id="GO:0005739">
    <property type="term" value="C:mitochondrion"/>
    <property type="evidence" value="ECO:0007669"/>
    <property type="project" value="TreeGrafter"/>
</dbReference>
<evidence type="ECO:0000313" key="1">
    <source>
        <dbReference type="EMBL" id="PVI06461.1"/>
    </source>
</evidence>
<keyword evidence="1" id="KW-0378">Hydrolase</keyword>
<protein>
    <submittedName>
        <fullName evidence="1">HAD-superfamily hydrolase</fullName>
    </submittedName>
</protein>
<dbReference type="Pfam" id="PF13344">
    <property type="entry name" value="Hydrolase_6"/>
    <property type="match status" value="1"/>
</dbReference>
<sequence length="436" mass="47978">MYLTNMMALGPLRTATRLASRKYTFAFPSSASFSPSCPPPCARLPSNLNNCTASWRRSFQTESNPPRPTNQIPEFAFAFDIDGVLVRSSDPLPRAHKTLSYLQSQNIPFILLTNGGGKHESERVSDLSRKLSVSIDTSMFVQSHTPFADMHSYKDKTVMVVGGDEDKCRAVAEKYGFKTVVTPGDILAAYPDVWPFSQQLLPYYKSFTRPLPAPIDPTSPSTSLKIDAIFVYNDPRDWGLDTQIIKDVLLSQQGILGTLSPKNGDPNLPNKGYQQDGQPPLYFSNPDLLWAAKYHLPRLGQGGFREALEGVWAALTGGPQHNVSLVKTIMGKPHQPTYEFAEKRLVAHRENLLGKSSATDKSSSDLKRVYMVGDNPESDILGGNSYKSPLGTEWVSVLVQTGVYVAGTTPAHPPKQTVGDVWDAVSWAVAREGWKG</sequence>
<evidence type="ECO:0000313" key="2">
    <source>
        <dbReference type="Proteomes" id="UP000244855"/>
    </source>
</evidence>
<dbReference type="InterPro" id="IPR006353">
    <property type="entry name" value="HAD-SF_hydro_IIA_CECR5"/>
</dbReference>
<dbReference type="Pfam" id="PF13242">
    <property type="entry name" value="Hydrolase_like"/>
    <property type="match status" value="1"/>
</dbReference>
<dbReference type="InterPro" id="IPR006357">
    <property type="entry name" value="HAD-SF_hydro_IIA"/>
</dbReference>
<dbReference type="NCBIfam" id="TIGR01460">
    <property type="entry name" value="HAD-SF-IIA"/>
    <property type="match status" value="1"/>
</dbReference>
<reference evidence="1 2" key="1">
    <citation type="journal article" date="2018" name="Sci. Rep.">
        <title>Comparative genomics provides insights into the lifestyle and reveals functional heterogeneity of dark septate endophytic fungi.</title>
        <authorList>
            <person name="Knapp D.G."/>
            <person name="Nemeth J.B."/>
            <person name="Barry K."/>
            <person name="Hainaut M."/>
            <person name="Henrissat B."/>
            <person name="Johnson J."/>
            <person name="Kuo A."/>
            <person name="Lim J.H.P."/>
            <person name="Lipzen A."/>
            <person name="Nolan M."/>
            <person name="Ohm R.A."/>
            <person name="Tamas L."/>
            <person name="Grigoriev I.V."/>
            <person name="Spatafora J.W."/>
            <person name="Nagy L.G."/>
            <person name="Kovacs G.M."/>
        </authorList>
    </citation>
    <scope>NUCLEOTIDE SEQUENCE [LARGE SCALE GENOMIC DNA]</scope>
    <source>
        <strain evidence="1 2">DSE2036</strain>
    </source>
</reference>
<dbReference type="InterPro" id="IPR023214">
    <property type="entry name" value="HAD_sf"/>
</dbReference>
<accession>A0A2V1E7G9</accession>
<dbReference type="GO" id="GO:0016787">
    <property type="term" value="F:hydrolase activity"/>
    <property type="evidence" value="ECO:0007669"/>
    <property type="project" value="UniProtKB-KW"/>
</dbReference>